<sequence>MPTGDQTPRHVYPTSKDVSQAANAVQHLLDVEQRVTAVLNAIDYNTGNIHRMIAEDLTSSAAEDELALLPKSDYCSVRYVSGITDTCKAMLRGKIERYQRQHAHNLASEEMADVVLKWQCSAKGPQPYRMLPEDEFAYVQIAHDCRYKYLEWDIEHAEEKEHDDGTKPPLGGCRKPPRVDTSTPFTPATHHGGFYTCVIQELLPFLESLSEVWTASVQVVVHPKLMTEEEQKEMNSYHAARRQVEDAIKLEKALAKIVEEDLDAKDKELGLKRRRHTYPRQQLLERNIQNLLCLDPTDSSSADTWLLCSEETIKVVVSDPYSSFRDRGLSFIPIRYTLFGTSAGNSG</sequence>
<evidence type="ECO:0000256" key="1">
    <source>
        <dbReference type="SAM" id="MobiDB-lite"/>
    </source>
</evidence>
<name>A0ABR3RGR4_9PLEO</name>
<evidence type="ECO:0000313" key="2">
    <source>
        <dbReference type="EMBL" id="KAL1603636.1"/>
    </source>
</evidence>
<accession>A0ABR3RGR4</accession>
<comment type="caution">
    <text evidence="2">The sequence shown here is derived from an EMBL/GenBank/DDBJ whole genome shotgun (WGS) entry which is preliminary data.</text>
</comment>
<reference evidence="2 3" key="1">
    <citation type="submission" date="2024-02" db="EMBL/GenBank/DDBJ databases">
        <title>De novo assembly and annotation of 12 fungi associated with fruit tree decline syndrome in Ontario, Canada.</title>
        <authorList>
            <person name="Sulman M."/>
            <person name="Ellouze W."/>
            <person name="Ilyukhin E."/>
        </authorList>
    </citation>
    <scope>NUCLEOTIDE SEQUENCE [LARGE SCALE GENOMIC DNA]</scope>
    <source>
        <strain evidence="2 3">M42-189</strain>
    </source>
</reference>
<evidence type="ECO:0000313" key="3">
    <source>
        <dbReference type="Proteomes" id="UP001521785"/>
    </source>
</evidence>
<organism evidence="2 3">
    <name type="scientific">Paraconiothyrium brasiliense</name>
    <dbReference type="NCBI Taxonomy" id="300254"/>
    <lineage>
        <taxon>Eukaryota</taxon>
        <taxon>Fungi</taxon>
        <taxon>Dikarya</taxon>
        <taxon>Ascomycota</taxon>
        <taxon>Pezizomycotina</taxon>
        <taxon>Dothideomycetes</taxon>
        <taxon>Pleosporomycetidae</taxon>
        <taxon>Pleosporales</taxon>
        <taxon>Massarineae</taxon>
        <taxon>Didymosphaeriaceae</taxon>
        <taxon>Paraconiothyrium</taxon>
    </lineage>
</organism>
<keyword evidence="3" id="KW-1185">Reference proteome</keyword>
<dbReference type="EMBL" id="JAKJXO020000006">
    <property type="protein sequence ID" value="KAL1603636.1"/>
    <property type="molecule type" value="Genomic_DNA"/>
</dbReference>
<protein>
    <submittedName>
        <fullName evidence="2">Uncharacterized protein</fullName>
    </submittedName>
</protein>
<dbReference type="Proteomes" id="UP001521785">
    <property type="component" value="Unassembled WGS sequence"/>
</dbReference>
<proteinExistence type="predicted"/>
<gene>
    <name evidence="2" type="ORF">SLS60_005224</name>
</gene>
<feature type="region of interest" description="Disordered" evidence="1">
    <location>
        <begin position="159"/>
        <end position="186"/>
    </location>
</feature>